<feature type="non-terminal residue" evidence="1">
    <location>
        <position position="82"/>
    </location>
</feature>
<accession>A0ABY2TLC8</accession>
<name>A0ABY2TLC8_9SPIR</name>
<proteinExistence type="predicted"/>
<gene>
    <name evidence="1" type="ORF">EZH24_13815</name>
</gene>
<evidence type="ECO:0008006" key="3">
    <source>
        <dbReference type="Google" id="ProtNLM"/>
    </source>
</evidence>
<keyword evidence="2" id="KW-1185">Reference proteome</keyword>
<comment type="caution">
    <text evidence="1">The sequence shown here is derived from an EMBL/GenBank/DDBJ whole genome shotgun (WGS) entry which is preliminary data.</text>
</comment>
<evidence type="ECO:0000313" key="2">
    <source>
        <dbReference type="Proteomes" id="UP000310168"/>
    </source>
</evidence>
<dbReference type="EMBL" id="SJDU01000922">
    <property type="protein sequence ID" value="TKZ17098.1"/>
    <property type="molecule type" value="Genomic_DNA"/>
</dbReference>
<reference evidence="1 2" key="1">
    <citation type="journal article" date="2019" name="Anaerobe">
        <title>Brachyspira catarrhinii sp. nov., an anaerobic intestinal spirochaete isolated from vervet monkeys may have been misidentified as Brachyspira aalborgi in previous studies.</title>
        <authorList>
            <person name="Phillips N.D."/>
            <person name="La T."/>
            <person name="Hampson D.J."/>
        </authorList>
    </citation>
    <scope>NUCLEOTIDE SEQUENCE [LARGE SCALE GENOMIC DNA]</scope>
    <source>
        <strain evidence="1 2">Z12</strain>
    </source>
</reference>
<sequence>MSQLLKEDTIFEKAINKYNYFTDNEDLLNEYDKREAYLVYQASLMRGSREEGREEGKLEGLKEGQISMAKAMKSKNMDINLI</sequence>
<evidence type="ECO:0000313" key="1">
    <source>
        <dbReference type="EMBL" id="TKZ17098.1"/>
    </source>
</evidence>
<dbReference type="Proteomes" id="UP000310168">
    <property type="component" value="Unassembled WGS sequence"/>
</dbReference>
<protein>
    <recommendedName>
        <fullName evidence="3">Transposase</fullName>
    </recommendedName>
</protein>
<organism evidence="1 2">
    <name type="scientific">Brachyspira catarrhinii</name>
    <dbReference type="NCBI Taxonomy" id="2528966"/>
    <lineage>
        <taxon>Bacteria</taxon>
        <taxon>Pseudomonadati</taxon>
        <taxon>Spirochaetota</taxon>
        <taxon>Spirochaetia</taxon>
        <taxon>Brachyspirales</taxon>
        <taxon>Brachyspiraceae</taxon>
        <taxon>Brachyspira</taxon>
    </lineage>
</organism>